<evidence type="ECO:0000313" key="1">
    <source>
        <dbReference type="EMBL" id="KNY28667.1"/>
    </source>
</evidence>
<sequence length="109" mass="12828">MVTQIPELDDYINVLRLNLEVEDNLKQEICMEIYQNLYDKYNDFLVKGYGIEQSTAYVLKDMGDCVKLAKMFNTVHKKDVKDFRTFRIFYDKRVLLAGVLATLITSYII</sequence>
<dbReference type="AlphaFoldDB" id="A0A0L6JTC5"/>
<accession>A0A0L6JTC5</accession>
<dbReference type="Proteomes" id="UP000036923">
    <property type="component" value="Unassembled WGS sequence"/>
</dbReference>
<protein>
    <submittedName>
        <fullName evidence="1">Uncharacterized protein</fullName>
    </submittedName>
</protein>
<name>A0A0L6JTC5_9FIRM</name>
<evidence type="ECO:0000313" key="2">
    <source>
        <dbReference type="Proteomes" id="UP000036923"/>
    </source>
</evidence>
<proteinExistence type="predicted"/>
<dbReference type="EMBL" id="LGTC01000001">
    <property type="protein sequence ID" value="KNY28667.1"/>
    <property type="molecule type" value="Genomic_DNA"/>
</dbReference>
<comment type="caution">
    <text evidence="1">The sequence shown here is derived from an EMBL/GenBank/DDBJ whole genome shotgun (WGS) entry which is preliminary data.</text>
</comment>
<gene>
    <name evidence="1" type="ORF">Bccel_3941</name>
</gene>
<dbReference type="STRING" id="398512.Bccel_3941"/>
<dbReference type="RefSeq" id="WP_036936499.1">
    <property type="nucleotide sequence ID" value="NZ_JQKC01000002.1"/>
</dbReference>
<keyword evidence="2" id="KW-1185">Reference proteome</keyword>
<organism evidence="1 2">
    <name type="scientific">Pseudobacteroides cellulosolvens ATCC 35603 = DSM 2933</name>
    <dbReference type="NCBI Taxonomy" id="398512"/>
    <lineage>
        <taxon>Bacteria</taxon>
        <taxon>Bacillati</taxon>
        <taxon>Bacillota</taxon>
        <taxon>Clostridia</taxon>
        <taxon>Eubacteriales</taxon>
        <taxon>Oscillospiraceae</taxon>
        <taxon>Pseudobacteroides</taxon>
    </lineage>
</organism>
<reference evidence="2" key="1">
    <citation type="submission" date="2015-07" db="EMBL/GenBank/DDBJ databases">
        <title>Near-Complete Genome Sequence of the Cellulolytic Bacterium Bacteroides (Pseudobacteroides) cellulosolvens ATCC 35603.</title>
        <authorList>
            <person name="Dassa B."/>
            <person name="Utturkar S.M."/>
            <person name="Klingeman D.M."/>
            <person name="Hurt R.A."/>
            <person name="Keller M."/>
            <person name="Xu J."/>
            <person name="Reddy Y.H.K."/>
            <person name="Borovok I."/>
            <person name="Grinberg I.R."/>
            <person name="Lamed R."/>
            <person name="Zhivin O."/>
            <person name="Bayer E.A."/>
            <person name="Brown S.D."/>
        </authorList>
    </citation>
    <scope>NUCLEOTIDE SEQUENCE [LARGE SCALE GENOMIC DNA]</scope>
    <source>
        <strain evidence="2">DSM 2933</strain>
    </source>
</reference>